<dbReference type="InterPro" id="IPR000322">
    <property type="entry name" value="Glyco_hydro_31_TIM"/>
</dbReference>
<dbReference type="Pfam" id="PF21365">
    <property type="entry name" value="Glyco_hydro_31_3rd"/>
    <property type="match status" value="1"/>
</dbReference>
<organism evidence="7 8">
    <name type="scientific">Dendroctonus ponderosae</name>
    <name type="common">Mountain pine beetle</name>
    <dbReference type="NCBI Taxonomy" id="77166"/>
    <lineage>
        <taxon>Eukaryota</taxon>
        <taxon>Metazoa</taxon>
        <taxon>Ecdysozoa</taxon>
        <taxon>Arthropoda</taxon>
        <taxon>Hexapoda</taxon>
        <taxon>Insecta</taxon>
        <taxon>Pterygota</taxon>
        <taxon>Neoptera</taxon>
        <taxon>Endopterygota</taxon>
        <taxon>Coleoptera</taxon>
        <taxon>Polyphaga</taxon>
        <taxon>Cucujiformia</taxon>
        <taxon>Curculionidae</taxon>
        <taxon>Scolytinae</taxon>
        <taxon>Dendroctonus</taxon>
    </lineage>
</organism>
<evidence type="ECO:0000259" key="6">
    <source>
        <dbReference type="Pfam" id="PF21365"/>
    </source>
</evidence>
<feature type="domain" description="Glycoside hydrolase family 31 TIM barrel" evidence="5">
    <location>
        <begin position="638"/>
        <end position="711"/>
    </location>
</feature>
<evidence type="ECO:0000256" key="4">
    <source>
        <dbReference type="SAM" id="Phobius"/>
    </source>
</evidence>
<dbReference type="InterPro" id="IPR050985">
    <property type="entry name" value="Alpha-glycosidase_related"/>
</dbReference>
<evidence type="ECO:0000313" key="8">
    <source>
        <dbReference type="Proteomes" id="UP000019118"/>
    </source>
</evidence>
<feature type="transmembrane region" description="Helical" evidence="4">
    <location>
        <begin position="166"/>
        <end position="188"/>
    </location>
</feature>
<dbReference type="GO" id="GO:0005975">
    <property type="term" value="P:carbohydrate metabolic process"/>
    <property type="evidence" value="ECO:0007669"/>
    <property type="project" value="InterPro"/>
</dbReference>
<dbReference type="CDD" id="cd06592">
    <property type="entry name" value="GH31_NET37"/>
    <property type="match status" value="1"/>
</dbReference>
<protein>
    <recommendedName>
        <fullName evidence="9">Myogenesis-regulating glycosidase</fullName>
    </recommendedName>
</protein>
<feature type="domain" description="Glycosyl hydrolase family 31 C-terminal" evidence="6">
    <location>
        <begin position="751"/>
        <end position="823"/>
    </location>
</feature>
<dbReference type="Gene3D" id="3.20.20.80">
    <property type="entry name" value="Glycosidases"/>
    <property type="match status" value="1"/>
</dbReference>
<evidence type="ECO:0000259" key="5">
    <source>
        <dbReference type="Pfam" id="PF01055"/>
    </source>
</evidence>
<feature type="domain" description="Glycoside hydrolase family 31 TIM barrel" evidence="5">
    <location>
        <begin position="467"/>
        <end position="589"/>
    </location>
</feature>
<keyword evidence="4" id="KW-0812">Transmembrane</keyword>
<keyword evidence="2" id="KW-0326">Glycosidase</keyword>
<dbReference type="GeneID" id="109540189"/>
<keyword evidence="8" id="KW-1185">Reference proteome</keyword>
<dbReference type="Proteomes" id="UP000019118">
    <property type="component" value="Unassembled WGS sequence"/>
</dbReference>
<name>A0AAR5PSJ9_DENPD</name>
<dbReference type="SUPFAM" id="SSF51011">
    <property type="entry name" value="Glycosyl hydrolase domain"/>
    <property type="match status" value="1"/>
</dbReference>
<dbReference type="InterPro" id="IPR048395">
    <property type="entry name" value="Glyco_hydro_31_C"/>
</dbReference>
<evidence type="ECO:0000313" key="7">
    <source>
        <dbReference type="EnsemblMetazoa" id="XP_019763988.1"/>
    </source>
</evidence>
<accession>A0AAR5PSJ9</accession>
<proteinExistence type="inferred from homology"/>
<dbReference type="PANTHER" id="PTHR43053">
    <property type="entry name" value="GLYCOSIDASE FAMILY 31"/>
    <property type="match status" value="1"/>
</dbReference>
<dbReference type="RefSeq" id="XP_048524612.1">
    <property type="nucleotide sequence ID" value="XM_048668655.1"/>
</dbReference>
<dbReference type="Pfam" id="PF01055">
    <property type="entry name" value="Glyco_hydro_31_2nd"/>
    <property type="match status" value="2"/>
</dbReference>
<evidence type="ECO:0000256" key="3">
    <source>
        <dbReference type="SAM" id="MobiDB-lite"/>
    </source>
</evidence>
<keyword evidence="4" id="KW-0472">Membrane</keyword>
<feature type="region of interest" description="Disordered" evidence="3">
    <location>
        <begin position="83"/>
        <end position="110"/>
    </location>
</feature>
<sequence>MMHQPAVKSEADMPMIVVQGPSRENLQEIPYVDEGAGLNTAGESALAEEPAKRSNCVMPRKNSISLPNLDELKIVNEVQQVSSCNSQSDIETDDEIGDGRGPGRNVRRKSVLSPRMLTLPEPGDFSDSNSAANSVTSVNSLASLLKEKIQTLPQRMRKKKSNDYKIKVFVVFLFITIVALICCAYFLYNQKILAKAYFERVKFNKNKRIMTIHNRDGVELVSARLGTTMNYDKVLPCLPQDERRDGSICLEWMDRARLYLHVYNMQESVKCYNLKWIALNDHISPTDCIEMAPGVHWYGGGQNQESAWPLEKGAHDFRPFITGNVERHEWGNVLKRYFISSKGVAIIVDEKTPLYVSITDDPKKAICLRAKYDNFAFVNRFTLGPELNYSVCTGNNMSDLHSQLSEHTLWDGLKKEDSDVIESLLTEPIWEITTDHKEAFTEEMISNFTNDVIGLPNIKQGHVLLNEFWQNQVGDFELDLNRFPSLEETIEVLSRRGFRVVFTIQPFISTESPNFAEAVERRLLVLERSTGRTVPALTSFKNFQSVGVLDITNNRTIPWLVEKLKALMGKYKFNAFYLELGTAYDMPHYYQCQKSLINPDQYKTLFINSIQNSVSLLGVSDAIERPRSPSFVSLPRFESSWEGLRRVIPTILTYGVIGYPFVIPGAVGGDFDSMETKLSELNGTVADLPDPELYIRWLQLAAFLPVVRYNRLPTSYGDKRVSDTAISLALLRQNKVKPVLKKYARVSLNLGLPIIRPLWMLDPNDSSCHTVADEFSIGEDIIVAPILYSRSREREVYLPAGVWKDGIDGSLRKGSRWIHDYRVEEGKVAYFEKMPDDTRF</sequence>
<reference evidence="7" key="2">
    <citation type="submission" date="2024-08" db="UniProtKB">
        <authorList>
            <consortium name="EnsemblMetazoa"/>
        </authorList>
    </citation>
    <scope>IDENTIFICATION</scope>
</reference>
<comment type="similarity">
    <text evidence="1 2">Belongs to the glycosyl hydrolase 31 family.</text>
</comment>
<dbReference type="SUPFAM" id="SSF51445">
    <property type="entry name" value="(Trans)glycosidases"/>
    <property type="match status" value="1"/>
</dbReference>
<dbReference type="EnsemblMetazoa" id="XM_019908429.1">
    <property type="protein sequence ID" value="XP_019763988.1"/>
    <property type="gene ID" value="LOC109540189"/>
</dbReference>
<evidence type="ECO:0000256" key="2">
    <source>
        <dbReference type="RuleBase" id="RU361185"/>
    </source>
</evidence>
<keyword evidence="4" id="KW-1133">Transmembrane helix</keyword>
<evidence type="ECO:0008006" key="9">
    <source>
        <dbReference type="Google" id="ProtNLM"/>
    </source>
</evidence>
<dbReference type="AlphaFoldDB" id="A0AAR5PSJ9"/>
<dbReference type="PANTHER" id="PTHR43053:SF6">
    <property type="entry name" value="SITS-BINDING PROTEIN"/>
    <property type="match status" value="1"/>
</dbReference>
<reference evidence="8" key="1">
    <citation type="journal article" date="2013" name="Genome Biol.">
        <title>Draft genome of the mountain pine beetle, Dendroctonus ponderosae Hopkins, a major forest pest.</title>
        <authorList>
            <person name="Keeling C.I."/>
            <person name="Yuen M.M."/>
            <person name="Liao N.Y."/>
            <person name="Docking T.R."/>
            <person name="Chan S.K."/>
            <person name="Taylor G.A."/>
            <person name="Palmquist D.L."/>
            <person name="Jackman S.D."/>
            <person name="Nguyen A."/>
            <person name="Li M."/>
            <person name="Henderson H."/>
            <person name="Janes J.K."/>
            <person name="Zhao Y."/>
            <person name="Pandoh P."/>
            <person name="Moore R."/>
            <person name="Sperling F.A."/>
            <person name="Huber D.P."/>
            <person name="Birol I."/>
            <person name="Jones S.J."/>
            <person name="Bohlmann J."/>
        </authorList>
    </citation>
    <scope>NUCLEOTIDE SEQUENCE</scope>
</reference>
<dbReference type="GO" id="GO:0004553">
    <property type="term" value="F:hydrolase activity, hydrolyzing O-glycosyl compounds"/>
    <property type="evidence" value="ECO:0007669"/>
    <property type="project" value="InterPro"/>
</dbReference>
<evidence type="ECO:0000256" key="1">
    <source>
        <dbReference type="ARBA" id="ARBA00007806"/>
    </source>
</evidence>
<keyword evidence="2" id="KW-0378">Hydrolase</keyword>
<dbReference type="Gene3D" id="2.60.40.1180">
    <property type="entry name" value="Golgi alpha-mannosidase II"/>
    <property type="match status" value="1"/>
</dbReference>
<dbReference type="InterPro" id="IPR013780">
    <property type="entry name" value="Glyco_hydro_b"/>
</dbReference>
<dbReference type="InterPro" id="IPR017853">
    <property type="entry name" value="GH"/>
</dbReference>